<evidence type="ECO:0000313" key="9">
    <source>
        <dbReference type="EMBL" id="SDS90212.1"/>
    </source>
</evidence>
<evidence type="ECO:0000256" key="2">
    <source>
        <dbReference type="ARBA" id="ARBA00012323"/>
    </source>
</evidence>
<organism evidence="9 10">
    <name type="scientific">Microterricola viridarii</name>
    <dbReference type="NCBI Taxonomy" id="412690"/>
    <lineage>
        <taxon>Bacteria</taxon>
        <taxon>Bacillati</taxon>
        <taxon>Actinomycetota</taxon>
        <taxon>Actinomycetes</taxon>
        <taxon>Micrococcales</taxon>
        <taxon>Microbacteriaceae</taxon>
        <taxon>Microterricola</taxon>
    </lineage>
</organism>
<dbReference type="InterPro" id="IPR000600">
    <property type="entry name" value="ROK"/>
</dbReference>
<sequence length="340" mass="35387">MWCAPLPFAGLDGASLCKPIERLWRVHAIGIDIGGTKIAGALVDEFGSIVKSERVPTPAGDPRQIEEAVVAMVQSLSVGEQVAAAGIAAAGFIDAAQSTVYYAPNINWRNEPFRAVLEERLDIPVIIENDANAAGWAEFRYGAGRLYSDMVTLTIGTGVGGAIVSGDRLFRGGFGVGAELGHLRVVPDGLPCGCGARGCIEQYGSGRALLRMANEYADAGGIGQGLAELRAERGELRGEDVAQLITAGDSGALAALRQLGHWLGQTAASLSAVLDPQVFVFGGGVASAGELLLDPIRTAYLDHLPARGYHPEPTFLVAELVNDAGVVGAADLARLSTSQK</sequence>
<dbReference type="InterPro" id="IPR043129">
    <property type="entry name" value="ATPase_NBD"/>
</dbReference>
<dbReference type="GO" id="GO:0005524">
    <property type="term" value="F:ATP binding"/>
    <property type="evidence" value="ECO:0007669"/>
    <property type="project" value="UniProtKB-KW"/>
</dbReference>
<dbReference type="GO" id="GO:0005737">
    <property type="term" value="C:cytoplasm"/>
    <property type="evidence" value="ECO:0007669"/>
    <property type="project" value="InterPro"/>
</dbReference>
<protein>
    <recommendedName>
        <fullName evidence="3">Glucokinase</fullName>
        <ecNumber evidence="2">2.7.1.2</ecNumber>
    </recommendedName>
    <alternativeName>
        <fullName evidence="8">Glucose kinase</fullName>
    </alternativeName>
</protein>
<dbReference type="InterPro" id="IPR049874">
    <property type="entry name" value="ROK_cs"/>
</dbReference>
<keyword evidence="6 9" id="KW-0418">Kinase</keyword>
<dbReference type="GO" id="GO:0004340">
    <property type="term" value="F:glucokinase activity"/>
    <property type="evidence" value="ECO:0007669"/>
    <property type="project" value="UniProtKB-EC"/>
</dbReference>
<dbReference type="Pfam" id="PF00480">
    <property type="entry name" value="ROK"/>
    <property type="match status" value="1"/>
</dbReference>
<dbReference type="GO" id="GO:0006096">
    <property type="term" value="P:glycolytic process"/>
    <property type="evidence" value="ECO:0007669"/>
    <property type="project" value="InterPro"/>
</dbReference>
<dbReference type="Proteomes" id="UP000181956">
    <property type="component" value="Chromosome I"/>
</dbReference>
<evidence type="ECO:0000313" key="10">
    <source>
        <dbReference type="Proteomes" id="UP000181956"/>
    </source>
</evidence>
<keyword evidence="10" id="KW-1185">Reference proteome</keyword>
<dbReference type="EMBL" id="LT629742">
    <property type="protein sequence ID" value="SDS90212.1"/>
    <property type="molecule type" value="Genomic_DNA"/>
</dbReference>
<accession>A0A1H1VZP1</accession>
<proteinExistence type="inferred from homology"/>
<dbReference type="EC" id="2.7.1.2" evidence="2"/>
<dbReference type="Gene3D" id="3.30.420.40">
    <property type="match status" value="2"/>
</dbReference>
<evidence type="ECO:0000256" key="6">
    <source>
        <dbReference type="ARBA" id="ARBA00022777"/>
    </source>
</evidence>
<evidence type="ECO:0000256" key="4">
    <source>
        <dbReference type="ARBA" id="ARBA00022679"/>
    </source>
</evidence>
<gene>
    <name evidence="9" type="ORF">SAMN04489834_2398</name>
</gene>
<reference evidence="10" key="1">
    <citation type="submission" date="2016-10" db="EMBL/GenBank/DDBJ databases">
        <authorList>
            <person name="Varghese N."/>
            <person name="Submissions S."/>
        </authorList>
    </citation>
    <scope>NUCLEOTIDE SEQUENCE [LARGE SCALE GENOMIC DNA]</scope>
    <source>
        <strain evidence="10">DSM 21772</strain>
    </source>
</reference>
<dbReference type="CDD" id="cd24061">
    <property type="entry name" value="ASKHA_NBD_ROK_SgGLK-like"/>
    <property type="match status" value="1"/>
</dbReference>
<comment type="similarity">
    <text evidence="1">Belongs to the ROK (NagC/XylR) family.</text>
</comment>
<dbReference type="NCBIfam" id="TIGR00744">
    <property type="entry name" value="ROK_glcA_fam"/>
    <property type="match status" value="1"/>
</dbReference>
<evidence type="ECO:0000256" key="7">
    <source>
        <dbReference type="ARBA" id="ARBA00022840"/>
    </source>
</evidence>
<evidence type="ECO:0000256" key="3">
    <source>
        <dbReference type="ARBA" id="ARBA00014701"/>
    </source>
</evidence>
<keyword evidence="5" id="KW-0547">Nucleotide-binding</keyword>
<dbReference type="AlphaFoldDB" id="A0A1H1VZP1"/>
<dbReference type="PANTHER" id="PTHR18964">
    <property type="entry name" value="ROK (REPRESSOR, ORF, KINASE) FAMILY"/>
    <property type="match status" value="1"/>
</dbReference>
<evidence type="ECO:0000256" key="8">
    <source>
        <dbReference type="ARBA" id="ARBA00032386"/>
    </source>
</evidence>
<dbReference type="STRING" id="412690.SAMN04489834_2398"/>
<keyword evidence="7" id="KW-0067">ATP-binding</keyword>
<dbReference type="SUPFAM" id="SSF53067">
    <property type="entry name" value="Actin-like ATPase domain"/>
    <property type="match status" value="1"/>
</dbReference>
<name>A0A1H1VZP1_9MICO</name>
<keyword evidence="4" id="KW-0808">Transferase</keyword>
<dbReference type="PANTHER" id="PTHR18964:SF173">
    <property type="entry name" value="GLUCOKINASE"/>
    <property type="match status" value="1"/>
</dbReference>
<dbReference type="InterPro" id="IPR004654">
    <property type="entry name" value="ROK_glcA"/>
</dbReference>
<evidence type="ECO:0000256" key="1">
    <source>
        <dbReference type="ARBA" id="ARBA00006479"/>
    </source>
</evidence>
<dbReference type="PROSITE" id="PS01125">
    <property type="entry name" value="ROK"/>
    <property type="match status" value="1"/>
</dbReference>
<evidence type="ECO:0000256" key="5">
    <source>
        <dbReference type="ARBA" id="ARBA00022741"/>
    </source>
</evidence>